<dbReference type="InterPro" id="IPR003661">
    <property type="entry name" value="HisK_dim/P_dom"/>
</dbReference>
<feature type="transmembrane region" description="Helical" evidence="10">
    <location>
        <begin position="96"/>
        <end position="114"/>
    </location>
</feature>
<dbReference type="SMART" id="SM00388">
    <property type="entry name" value="HisKA"/>
    <property type="match status" value="1"/>
</dbReference>
<keyword evidence="6 10" id="KW-0812">Transmembrane</keyword>
<dbReference type="Pfam" id="PF00672">
    <property type="entry name" value="HAMP"/>
    <property type="match status" value="1"/>
</dbReference>
<sequence length="379" mass="39966">MTVRLRLTLLYGLLFLFSGAVLLAITYLLVAHGGASVLMSSASTTPTGQTATTYLVGGLPDGGQLPAAEQRVTEVLQQMAAQQKADFLHQLLAKSGLALAVMAVVSAVLGWLMAGRVLRPVRTMATSIQRISARNAHERLALAGPRDEFKNLADTVDGLLGRLSAALDSHRRFVANAAHELRTPLTLERALLEETVLDPDATAADFRAQFAELMVVSDQQARLLDALLVLATSERGLDRRESIDLAELTGEVLRAAGPRTTGLTVVADLRPARVTGDPALVQRLVANLIDNAAGYNVPGGRIEVATGDGALSVTNTGPAVPPEMVDRLLSPFQRLERTGDDGHHGLGLSIVQAIAVAHSAELTVRARPAGGLAIGVSFL</sequence>
<dbReference type="PANTHER" id="PTHR45436:SF5">
    <property type="entry name" value="SENSOR HISTIDINE KINASE TRCS"/>
    <property type="match status" value="1"/>
</dbReference>
<comment type="caution">
    <text evidence="13">The sequence shown here is derived from an EMBL/GenBank/DDBJ whole genome shotgun (WGS) entry which is preliminary data.</text>
</comment>
<keyword evidence="9" id="KW-0902">Two-component regulatory system</keyword>
<dbReference type="GO" id="GO:0005886">
    <property type="term" value="C:plasma membrane"/>
    <property type="evidence" value="ECO:0007669"/>
    <property type="project" value="UniProtKB-SubCell"/>
</dbReference>
<dbReference type="EC" id="2.7.13.3" evidence="3"/>
<keyword evidence="5" id="KW-0808">Transferase</keyword>
<evidence type="ECO:0000256" key="10">
    <source>
        <dbReference type="SAM" id="Phobius"/>
    </source>
</evidence>
<dbReference type="RefSeq" id="WP_213005171.1">
    <property type="nucleotide sequence ID" value="NZ_BOQN01000011.1"/>
</dbReference>
<evidence type="ECO:0000313" key="13">
    <source>
        <dbReference type="EMBL" id="GIM89212.1"/>
    </source>
</evidence>
<gene>
    <name evidence="13" type="ORF">Ato02nite_010050</name>
</gene>
<dbReference type="PROSITE" id="PS50885">
    <property type="entry name" value="HAMP"/>
    <property type="match status" value="1"/>
</dbReference>
<keyword evidence="7 13" id="KW-0418">Kinase</keyword>
<organism evidence="13 14">
    <name type="scientific">Paractinoplanes toevensis</name>
    <dbReference type="NCBI Taxonomy" id="571911"/>
    <lineage>
        <taxon>Bacteria</taxon>
        <taxon>Bacillati</taxon>
        <taxon>Actinomycetota</taxon>
        <taxon>Actinomycetes</taxon>
        <taxon>Micromonosporales</taxon>
        <taxon>Micromonosporaceae</taxon>
        <taxon>Paractinoplanes</taxon>
    </lineage>
</organism>
<dbReference type="InterPro" id="IPR005467">
    <property type="entry name" value="His_kinase_dom"/>
</dbReference>
<keyword evidence="14" id="KW-1185">Reference proteome</keyword>
<dbReference type="AlphaFoldDB" id="A0A919T5T3"/>
<dbReference type="InterPro" id="IPR003594">
    <property type="entry name" value="HATPase_dom"/>
</dbReference>
<evidence type="ECO:0000256" key="6">
    <source>
        <dbReference type="ARBA" id="ARBA00022692"/>
    </source>
</evidence>
<feature type="domain" description="HAMP" evidence="12">
    <location>
        <begin position="115"/>
        <end position="168"/>
    </location>
</feature>
<evidence type="ECO:0000256" key="8">
    <source>
        <dbReference type="ARBA" id="ARBA00022989"/>
    </source>
</evidence>
<evidence type="ECO:0000259" key="11">
    <source>
        <dbReference type="PROSITE" id="PS50109"/>
    </source>
</evidence>
<dbReference type="InterPro" id="IPR003660">
    <property type="entry name" value="HAMP_dom"/>
</dbReference>
<dbReference type="CDD" id="cd00075">
    <property type="entry name" value="HATPase"/>
    <property type="match status" value="1"/>
</dbReference>
<dbReference type="Gene3D" id="3.30.565.10">
    <property type="entry name" value="Histidine kinase-like ATPase, C-terminal domain"/>
    <property type="match status" value="1"/>
</dbReference>
<evidence type="ECO:0000256" key="7">
    <source>
        <dbReference type="ARBA" id="ARBA00022777"/>
    </source>
</evidence>
<dbReference type="SUPFAM" id="SSF47384">
    <property type="entry name" value="Homodimeric domain of signal transducing histidine kinase"/>
    <property type="match status" value="1"/>
</dbReference>
<feature type="domain" description="Histidine kinase" evidence="11">
    <location>
        <begin position="176"/>
        <end position="379"/>
    </location>
</feature>
<comment type="subcellular location">
    <subcellularLocation>
        <location evidence="2">Cell membrane</location>
    </subcellularLocation>
</comment>
<dbReference type="InterPro" id="IPR036890">
    <property type="entry name" value="HATPase_C_sf"/>
</dbReference>
<dbReference type="EMBL" id="BOQN01000011">
    <property type="protein sequence ID" value="GIM89212.1"/>
    <property type="molecule type" value="Genomic_DNA"/>
</dbReference>
<comment type="catalytic activity">
    <reaction evidence="1">
        <text>ATP + protein L-histidine = ADP + protein N-phospho-L-histidine.</text>
        <dbReference type="EC" id="2.7.13.3"/>
    </reaction>
</comment>
<dbReference type="Pfam" id="PF02518">
    <property type="entry name" value="HATPase_c"/>
    <property type="match status" value="1"/>
</dbReference>
<evidence type="ECO:0000259" key="12">
    <source>
        <dbReference type="PROSITE" id="PS50885"/>
    </source>
</evidence>
<name>A0A919T5T3_9ACTN</name>
<dbReference type="PROSITE" id="PS50109">
    <property type="entry name" value="HIS_KIN"/>
    <property type="match status" value="1"/>
</dbReference>
<evidence type="ECO:0000313" key="14">
    <source>
        <dbReference type="Proteomes" id="UP000677082"/>
    </source>
</evidence>
<dbReference type="Gene3D" id="6.10.340.10">
    <property type="match status" value="1"/>
</dbReference>
<dbReference type="SMART" id="SM00387">
    <property type="entry name" value="HATPase_c"/>
    <property type="match status" value="1"/>
</dbReference>
<dbReference type="SMART" id="SM00304">
    <property type="entry name" value="HAMP"/>
    <property type="match status" value="1"/>
</dbReference>
<dbReference type="PANTHER" id="PTHR45436">
    <property type="entry name" value="SENSOR HISTIDINE KINASE YKOH"/>
    <property type="match status" value="1"/>
</dbReference>
<dbReference type="SUPFAM" id="SSF55874">
    <property type="entry name" value="ATPase domain of HSP90 chaperone/DNA topoisomerase II/histidine kinase"/>
    <property type="match status" value="1"/>
</dbReference>
<accession>A0A919T5T3</accession>
<dbReference type="Pfam" id="PF00512">
    <property type="entry name" value="HisKA"/>
    <property type="match status" value="1"/>
</dbReference>
<dbReference type="CDD" id="cd00082">
    <property type="entry name" value="HisKA"/>
    <property type="match status" value="1"/>
</dbReference>
<dbReference type="GO" id="GO:0000155">
    <property type="term" value="F:phosphorelay sensor kinase activity"/>
    <property type="evidence" value="ECO:0007669"/>
    <property type="project" value="InterPro"/>
</dbReference>
<feature type="transmembrane region" description="Helical" evidence="10">
    <location>
        <begin position="7"/>
        <end position="30"/>
    </location>
</feature>
<evidence type="ECO:0000256" key="3">
    <source>
        <dbReference type="ARBA" id="ARBA00012438"/>
    </source>
</evidence>
<evidence type="ECO:0000256" key="5">
    <source>
        <dbReference type="ARBA" id="ARBA00022679"/>
    </source>
</evidence>
<reference evidence="13 14" key="1">
    <citation type="submission" date="2021-03" db="EMBL/GenBank/DDBJ databases">
        <title>Whole genome shotgun sequence of Actinoplanes toevensis NBRC 105298.</title>
        <authorList>
            <person name="Komaki H."/>
            <person name="Tamura T."/>
        </authorList>
    </citation>
    <scope>NUCLEOTIDE SEQUENCE [LARGE SCALE GENOMIC DNA]</scope>
    <source>
        <strain evidence="13 14">NBRC 105298</strain>
    </source>
</reference>
<proteinExistence type="predicted"/>
<evidence type="ECO:0000256" key="2">
    <source>
        <dbReference type="ARBA" id="ARBA00004236"/>
    </source>
</evidence>
<evidence type="ECO:0000256" key="1">
    <source>
        <dbReference type="ARBA" id="ARBA00000085"/>
    </source>
</evidence>
<evidence type="ECO:0000256" key="4">
    <source>
        <dbReference type="ARBA" id="ARBA00022553"/>
    </source>
</evidence>
<dbReference type="Proteomes" id="UP000677082">
    <property type="component" value="Unassembled WGS sequence"/>
</dbReference>
<keyword evidence="10" id="KW-0472">Membrane</keyword>
<keyword evidence="8 10" id="KW-1133">Transmembrane helix</keyword>
<evidence type="ECO:0000256" key="9">
    <source>
        <dbReference type="ARBA" id="ARBA00023012"/>
    </source>
</evidence>
<dbReference type="InterPro" id="IPR036097">
    <property type="entry name" value="HisK_dim/P_sf"/>
</dbReference>
<dbReference type="InterPro" id="IPR050428">
    <property type="entry name" value="TCS_sensor_his_kinase"/>
</dbReference>
<keyword evidence="4" id="KW-0597">Phosphoprotein</keyword>
<dbReference type="Gene3D" id="1.10.287.130">
    <property type="match status" value="1"/>
</dbReference>
<protein>
    <recommendedName>
        <fullName evidence="3">histidine kinase</fullName>
        <ecNumber evidence="3">2.7.13.3</ecNumber>
    </recommendedName>
</protein>